<evidence type="ECO:0000256" key="1">
    <source>
        <dbReference type="SAM" id="SignalP"/>
    </source>
</evidence>
<keyword evidence="1" id="KW-0732">Signal</keyword>
<sequence>MKKIYYLLLLLPLAFTACQKQPNLIPSSYTKAMTLTLQASDYQLLPKTDYPYNTLSFDNVADANTYIPIILNARDPQLGNGSTAKVTYTVSSPYLKVADSVYADVAYTLTKADYLLLPGNKYSDFSIAQVLSWLPYKYPTPVANQLAVLTFSYYNVSTTTATFSFLYLNGAWQQIYQVTPTQYAALGLGGYDQFTAANNANLAGLLNALLKADPLVSASAKYGQVEYVSFNYYGGGTFQRVVPLVFDGNNWVGTATTTNTLAFLKSGGTWIPDPTVYYTLTSADLQLIAASAFGTTTQRTDVGKYGDFSAWATADLDNAIILVLTKDFPTPKVNVNYNVTYLNYTGGADVPTVVTFQYNGTAWVAK</sequence>
<evidence type="ECO:0000313" key="2">
    <source>
        <dbReference type="EMBL" id="TWI99815.1"/>
    </source>
</evidence>
<dbReference type="RefSeq" id="WP_144912507.1">
    <property type="nucleotide sequence ID" value="NZ_VLLI01000006.1"/>
</dbReference>
<accession>A0A562U1W9</accession>
<comment type="caution">
    <text evidence="2">The sequence shown here is derived from an EMBL/GenBank/DDBJ whole genome shotgun (WGS) entry which is preliminary data.</text>
</comment>
<dbReference type="Proteomes" id="UP000317010">
    <property type="component" value="Unassembled WGS sequence"/>
</dbReference>
<dbReference type="OrthoDB" id="1013052at2"/>
<organism evidence="2 3">
    <name type="scientific">Mucilaginibacter frigoritolerans</name>
    <dbReference type="NCBI Taxonomy" id="652788"/>
    <lineage>
        <taxon>Bacteria</taxon>
        <taxon>Pseudomonadati</taxon>
        <taxon>Bacteroidota</taxon>
        <taxon>Sphingobacteriia</taxon>
        <taxon>Sphingobacteriales</taxon>
        <taxon>Sphingobacteriaceae</taxon>
        <taxon>Mucilaginibacter</taxon>
    </lineage>
</organism>
<name>A0A562U1W9_9SPHI</name>
<keyword evidence="3" id="KW-1185">Reference proteome</keyword>
<evidence type="ECO:0000313" key="3">
    <source>
        <dbReference type="Proteomes" id="UP000317010"/>
    </source>
</evidence>
<gene>
    <name evidence="2" type="ORF">JN11_02230</name>
</gene>
<protein>
    <submittedName>
        <fullName evidence="2">Uncharacterized protein</fullName>
    </submittedName>
</protein>
<dbReference type="EMBL" id="VLLI01000006">
    <property type="protein sequence ID" value="TWI99815.1"/>
    <property type="molecule type" value="Genomic_DNA"/>
</dbReference>
<proteinExistence type="predicted"/>
<reference evidence="2 3" key="1">
    <citation type="submission" date="2019-07" db="EMBL/GenBank/DDBJ databases">
        <title>Genomic Encyclopedia of Archaeal and Bacterial Type Strains, Phase II (KMG-II): from individual species to whole genera.</title>
        <authorList>
            <person name="Goeker M."/>
        </authorList>
    </citation>
    <scope>NUCLEOTIDE SEQUENCE [LARGE SCALE GENOMIC DNA]</scope>
    <source>
        <strain evidence="2 3">ATCC BAA-1854</strain>
    </source>
</reference>
<feature type="signal peptide" evidence="1">
    <location>
        <begin position="1"/>
        <end position="19"/>
    </location>
</feature>
<feature type="chain" id="PRO_5022198041" evidence="1">
    <location>
        <begin position="20"/>
        <end position="366"/>
    </location>
</feature>
<dbReference type="AlphaFoldDB" id="A0A562U1W9"/>
<dbReference type="PROSITE" id="PS51257">
    <property type="entry name" value="PROKAR_LIPOPROTEIN"/>
    <property type="match status" value="1"/>
</dbReference>